<dbReference type="Gene3D" id="2.40.170.20">
    <property type="entry name" value="TonB-dependent receptor, beta-barrel domain"/>
    <property type="match status" value="1"/>
</dbReference>
<dbReference type="Proteomes" id="UP001151133">
    <property type="component" value="Unassembled WGS sequence"/>
</dbReference>
<evidence type="ECO:0000256" key="5">
    <source>
        <dbReference type="ARBA" id="ARBA00023136"/>
    </source>
</evidence>
<dbReference type="SUPFAM" id="SSF56935">
    <property type="entry name" value="Porins"/>
    <property type="match status" value="1"/>
</dbReference>
<feature type="chain" id="PRO_5040925144" evidence="8">
    <location>
        <begin position="24"/>
        <end position="1040"/>
    </location>
</feature>
<keyword evidence="8" id="KW-0732">Signal</keyword>
<keyword evidence="5 7" id="KW-0472">Membrane</keyword>
<dbReference type="InterPro" id="IPR023996">
    <property type="entry name" value="TonB-dep_OMP_SusC/RagA"/>
</dbReference>
<dbReference type="AlphaFoldDB" id="A0A9X3C7D6"/>
<sequence length="1040" mass="113838">MRLKFKWIFTLLMLALSMQFSFAQEKNIKGVVTDDSGPIPGVNVVVKGTKVSTQTDFNGVYSIQAKAGDVLVFSFMGMNDSAVTVGASNSVNAKLTSASQSLDEVVVVAYGKQKTKSIVGSVATVGKDILEKQQATNVLTAIQGSVAGVNIISAGGQPGESPTIRIRGIGSISSSAEPLIILDGAPFSGNINSISADQIESMSVLKDASSTALYGSRGANGVIIITTKRGKFNTPTTVHLNSVVGVGSNAVKLHKLLSTDRLTELSWEAVRNVNQYGRGQAPALAGQNASNSLVSALGYNPYKATVPVDANGKLVTTDKYWDTDWEKALINNSAIRKENSIAISGGGENAAFSFSANNLNQEGALVNSNFKRTSVRISADTKINESLTAGLSVGYTTSTQNFPTQSGNSYQSPIQWIYNVSSIYPLYQHDDQGNEMFDNLGRKIYDYGAGDGDLNAVRPMMGNENALGALYNYTVRNNRDDITINGYAGYKITKDLSFKTTIGYQRYMLDNFNYSSSLYGNAAGVNGRITQNRDITTSINITNVLSYKKQFGNHTIGIDGIQEAYKFKLDRMYAQGEGFLPGVEVNDGATNPTGVGGTVTEERLNSYLGRATYNYANRYFLEGSYRTDGSSRFARDSRWGNFFSVGGAWSIKDESFLVDSKVISTLKLKGSYGELGNNRALNADGTDSYFPYQQLYNLGWSEMDYPGVSLGAPADKKLTWEKTASSNIGIELGFFNDRFKAGADWYQKKSIDLIYAIPVAGSTGNTTYLTNAGSLKNYGLEVYLSSVNVKNTNFTWTTDLNFSFDRNEVTSLTQDYIINGSKRWEVGKSIYDFWIQEWAGVDSATGKGQWYKDGVDTNGNRNTTFNYSEASRNYVGKSSLPDVVGGLSNYFKYKNFDMNILFNFSYGAYVYDSSYASLMTGLKDPGRPGSADLENRWQQPGDITDVPRLYQSTQDYASQSTRFLFKNNYIRLKALNIGYNFPKDVMNSIGVNNIRIYLQGDNLLTFQSHKGIDPEQSFAGTTNSRTYNQRLASLGFSIDF</sequence>
<evidence type="ECO:0000313" key="10">
    <source>
        <dbReference type="EMBL" id="MCV9931077.1"/>
    </source>
</evidence>
<dbReference type="InterPro" id="IPR036942">
    <property type="entry name" value="Beta-barrel_TonB_sf"/>
</dbReference>
<feature type="domain" description="TonB-dependent receptor plug" evidence="9">
    <location>
        <begin position="116"/>
        <end position="222"/>
    </location>
</feature>
<dbReference type="Pfam" id="PF07715">
    <property type="entry name" value="Plug"/>
    <property type="match status" value="1"/>
</dbReference>
<dbReference type="NCBIfam" id="TIGR04056">
    <property type="entry name" value="OMP_RagA_SusC"/>
    <property type="match status" value="1"/>
</dbReference>
<dbReference type="InterPro" id="IPR008969">
    <property type="entry name" value="CarboxyPept-like_regulatory"/>
</dbReference>
<evidence type="ECO:0000256" key="7">
    <source>
        <dbReference type="PROSITE-ProRule" id="PRU01360"/>
    </source>
</evidence>
<keyword evidence="11" id="KW-1185">Reference proteome</keyword>
<dbReference type="SUPFAM" id="SSF49464">
    <property type="entry name" value="Carboxypeptidase regulatory domain-like"/>
    <property type="match status" value="1"/>
</dbReference>
<comment type="similarity">
    <text evidence="7">Belongs to the TonB-dependent receptor family.</text>
</comment>
<evidence type="ECO:0000256" key="2">
    <source>
        <dbReference type="ARBA" id="ARBA00022448"/>
    </source>
</evidence>
<name>A0A9X3C7D6_9FLAO</name>
<dbReference type="EMBL" id="JAOZEV010000001">
    <property type="protein sequence ID" value="MCV9931077.1"/>
    <property type="molecule type" value="Genomic_DNA"/>
</dbReference>
<comment type="subcellular location">
    <subcellularLocation>
        <location evidence="1 7">Cell outer membrane</location>
        <topology evidence="1 7">Multi-pass membrane protein</topology>
    </subcellularLocation>
</comment>
<keyword evidence="2 7" id="KW-0813">Transport</keyword>
<keyword evidence="4 7" id="KW-0812">Transmembrane</keyword>
<dbReference type="RefSeq" id="WP_264285454.1">
    <property type="nucleotide sequence ID" value="NZ_JAOZEV010000001.1"/>
</dbReference>
<evidence type="ECO:0000256" key="6">
    <source>
        <dbReference type="ARBA" id="ARBA00023237"/>
    </source>
</evidence>
<dbReference type="InterPro" id="IPR012910">
    <property type="entry name" value="Plug_dom"/>
</dbReference>
<evidence type="ECO:0000313" key="11">
    <source>
        <dbReference type="Proteomes" id="UP001151133"/>
    </source>
</evidence>
<dbReference type="Pfam" id="PF13715">
    <property type="entry name" value="CarbopepD_reg_2"/>
    <property type="match status" value="1"/>
</dbReference>
<dbReference type="PROSITE" id="PS52016">
    <property type="entry name" value="TONB_DEPENDENT_REC_3"/>
    <property type="match status" value="1"/>
</dbReference>
<organism evidence="10 11">
    <name type="scientific">Flavobacterium frigoritolerans</name>
    <dbReference type="NCBI Taxonomy" id="2987686"/>
    <lineage>
        <taxon>Bacteria</taxon>
        <taxon>Pseudomonadati</taxon>
        <taxon>Bacteroidota</taxon>
        <taxon>Flavobacteriia</taxon>
        <taxon>Flavobacteriales</taxon>
        <taxon>Flavobacteriaceae</taxon>
        <taxon>Flavobacterium</taxon>
    </lineage>
</organism>
<evidence type="ECO:0000256" key="8">
    <source>
        <dbReference type="SAM" id="SignalP"/>
    </source>
</evidence>
<gene>
    <name evidence="10" type="ORF">OIU80_02180</name>
</gene>
<accession>A0A9X3C7D6</accession>
<evidence type="ECO:0000256" key="1">
    <source>
        <dbReference type="ARBA" id="ARBA00004571"/>
    </source>
</evidence>
<keyword evidence="3 7" id="KW-1134">Transmembrane beta strand</keyword>
<dbReference type="InterPro" id="IPR039426">
    <property type="entry name" value="TonB-dep_rcpt-like"/>
</dbReference>
<feature type="signal peptide" evidence="8">
    <location>
        <begin position="1"/>
        <end position="23"/>
    </location>
</feature>
<protein>
    <submittedName>
        <fullName evidence="10">TonB-dependent receptor</fullName>
    </submittedName>
</protein>
<dbReference type="InterPro" id="IPR023997">
    <property type="entry name" value="TonB-dep_OMP_SusC/RagA_CS"/>
</dbReference>
<keyword evidence="10" id="KW-0675">Receptor</keyword>
<dbReference type="GO" id="GO:0009279">
    <property type="term" value="C:cell outer membrane"/>
    <property type="evidence" value="ECO:0007669"/>
    <property type="project" value="UniProtKB-SubCell"/>
</dbReference>
<evidence type="ECO:0000259" key="9">
    <source>
        <dbReference type="Pfam" id="PF07715"/>
    </source>
</evidence>
<dbReference type="InterPro" id="IPR037066">
    <property type="entry name" value="Plug_dom_sf"/>
</dbReference>
<reference evidence="10" key="1">
    <citation type="submission" date="2022-10" db="EMBL/GenBank/DDBJ databases">
        <title>Two novel species of Flavobacterium.</title>
        <authorList>
            <person name="Liu Q."/>
            <person name="Xin Y.-H."/>
        </authorList>
    </citation>
    <scope>NUCLEOTIDE SEQUENCE</scope>
    <source>
        <strain evidence="10">LS1R47</strain>
    </source>
</reference>
<keyword evidence="6 7" id="KW-0998">Cell outer membrane</keyword>
<comment type="caution">
    <text evidence="10">The sequence shown here is derived from an EMBL/GenBank/DDBJ whole genome shotgun (WGS) entry which is preliminary data.</text>
</comment>
<dbReference type="NCBIfam" id="TIGR04057">
    <property type="entry name" value="SusC_RagA_signa"/>
    <property type="match status" value="1"/>
</dbReference>
<evidence type="ECO:0000256" key="3">
    <source>
        <dbReference type="ARBA" id="ARBA00022452"/>
    </source>
</evidence>
<dbReference type="Gene3D" id="2.60.40.1120">
    <property type="entry name" value="Carboxypeptidase-like, regulatory domain"/>
    <property type="match status" value="1"/>
</dbReference>
<dbReference type="Gene3D" id="2.170.130.10">
    <property type="entry name" value="TonB-dependent receptor, plug domain"/>
    <property type="match status" value="1"/>
</dbReference>
<evidence type="ECO:0000256" key="4">
    <source>
        <dbReference type="ARBA" id="ARBA00022692"/>
    </source>
</evidence>
<proteinExistence type="inferred from homology"/>